<reference evidence="3" key="1">
    <citation type="journal article" date="2019" name="Int. J. Syst. Evol. Microbiol.">
        <title>The Global Catalogue of Microorganisms (GCM) 10K type strain sequencing project: providing services to taxonomists for standard genome sequencing and annotation.</title>
        <authorList>
            <consortium name="The Broad Institute Genomics Platform"/>
            <consortium name="The Broad Institute Genome Sequencing Center for Infectious Disease"/>
            <person name="Wu L."/>
            <person name="Ma J."/>
        </authorList>
    </citation>
    <scope>NUCLEOTIDE SEQUENCE [LARGE SCALE GENOMIC DNA]</scope>
    <source>
        <strain evidence="3">JCM 9731</strain>
    </source>
</reference>
<feature type="transmembrane region" description="Helical" evidence="1">
    <location>
        <begin position="12"/>
        <end position="40"/>
    </location>
</feature>
<dbReference type="RefSeq" id="WP_343795697.1">
    <property type="nucleotide sequence ID" value="NZ_BAAADJ010000004.1"/>
</dbReference>
<feature type="transmembrane region" description="Helical" evidence="1">
    <location>
        <begin position="328"/>
        <end position="347"/>
    </location>
</feature>
<accession>A0ABP3FE96</accession>
<dbReference type="PIRSF" id="PIRSF038991">
    <property type="entry name" value="Protein_AbrB"/>
    <property type="match status" value="1"/>
</dbReference>
<keyword evidence="1" id="KW-0472">Membrane</keyword>
<feature type="transmembrane region" description="Helical" evidence="1">
    <location>
        <begin position="211"/>
        <end position="231"/>
    </location>
</feature>
<dbReference type="PANTHER" id="PTHR38457:SF1">
    <property type="entry name" value="REGULATOR ABRB-RELATED"/>
    <property type="match status" value="1"/>
</dbReference>
<dbReference type="NCBIfam" id="TIGR03082">
    <property type="entry name" value="Gneg_AbrB_dup"/>
    <property type="match status" value="2"/>
</dbReference>
<sequence>MPIKPFLTTSAIAILAGFILDTVGMFLPWLLGPLFGLLLFKSYYKGPLYWPTFLRNIGLVVLGVQLGSSFTKDAATLMVTQLPIMLLSTVFVIGFSIGTSYLLKKWTNISYSTALLGSFPGGLSQMVILSEEMKDADEAVVAFMQTIRIMMVITVVPFLVLHVVVKESQVAPVAAAADSFLLPQIDTTALLWMLIAMPLLIWGASKIKMPIPYLLVPILFVSTLNVIGYPQPILPPSWIDGAQLLFGAHLGVRMKINKEQFTLKMLSIVFVSNLCLIAFCILLAEGLYAIFKLPFNDMFLSTAPGGVAEMAVTALAVNADVATVTSFHLFRIFTILLVVTPFMKWWMVDRKLHKKKSLKAS</sequence>
<protein>
    <submittedName>
        <fullName evidence="2">AbrB family transcriptional regulator</fullName>
    </submittedName>
</protein>
<dbReference type="Pfam" id="PF05145">
    <property type="entry name" value="AbrB"/>
    <property type="match status" value="1"/>
</dbReference>
<comment type="caution">
    <text evidence="2">The sequence shown here is derived from an EMBL/GenBank/DDBJ whole genome shotgun (WGS) entry which is preliminary data.</text>
</comment>
<gene>
    <name evidence="2" type="ORF">GCM10008967_02900</name>
</gene>
<keyword evidence="3" id="KW-1185">Reference proteome</keyword>
<dbReference type="InterPro" id="IPR007820">
    <property type="entry name" value="AbrB_fam"/>
</dbReference>
<feature type="transmembrane region" description="Helical" evidence="1">
    <location>
        <begin position="185"/>
        <end position="204"/>
    </location>
</feature>
<keyword evidence="1" id="KW-0812">Transmembrane</keyword>
<dbReference type="Proteomes" id="UP001500782">
    <property type="component" value="Unassembled WGS sequence"/>
</dbReference>
<feature type="transmembrane region" description="Helical" evidence="1">
    <location>
        <begin position="82"/>
        <end position="103"/>
    </location>
</feature>
<evidence type="ECO:0000256" key="1">
    <source>
        <dbReference type="SAM" id="Phobius"/>
    </source>
</evidence>
<evidence type="ECO:0000313" key="3">
    <source>
        <dbReference type="Proteomes" id="UP001500782"/>
    </source>
</evidence>
<evidence type="ECO:0000313" key="2">
    <source>
        <dbReference type="EMBL" id="GAA0315776.1"/>
    </source>
</evidence>
<organism evidence="2 3">
    <name type="scientific">Bacillus carboniphilus</name>
    <dbReference type="NCBI Taxonomy" id="86663"/>
    <lineage>
        <taxon>Bacteria</taxon>
        <taxon>Bacillati</taxon>
        <taxon>Bacillota</taxon>
        <taxon>Bacilli</taxon>
        <taxon>Bacillales</taxon>
        <taxon>Bacillaceae</taxon>
        <taxon>Bacillus</taxon>
    </lineage>
</organism>
<dbReference type="PANTHER" id="PTHR38457">
    <property type="entry name" value="REGULATOR ABRB-RELATED"/>
    <property type="match status" value="1"/>
</dbReference>
<feature type="transmembrane region" description="Helical" evidence="1">
    <location>
        <begin position="268"/>
        <end position="291"/>
    </location>
</feature>
<name>A0ABP3FE96_9BACI</name>
<feature type="transmembrane region" description="Helical" evidence="1">
    <location>
        <begin position="141"/>
        <end position="165"/>
    </location>
</feature>
<proteinExistence type="predicted"/>
<dbReference type="EMBL" id="BAAADJ010000004">
    <property type="protein sequence ID" value="GAA0315776.1"/>
    <property type="molecule type" value="Genomic_DNA"/>
</dbReference>
<keyword evidence="1" id="KW-1133">Transmembrane helix</keyword>
<dbReference type="InterPro" id="IPR017516">
    <property type="entry name" value="AbrB_dup"/>
</dbReference>